<gene>
    <name evidence="1" type="ORF">LCGC14_1732280</name>
</gene>
<dbReference type="AlphaFoldDB" id="A0A0F9K8W0"/>
<accession>A0A0F9K8W0</accession>
<organism evidence="1">
    <name type="scientific">marine sediment metagenome</name>
    <dbReference type="NCBI Taxonomy" id="412755"/>
    <lineage>
        <taxon>unclassified sequences</taxon>
        <taxon>metagenomes</taxon>
        <taxon>ecological metagenomes</taxon>
    </lineage>
</organism>
<reference evidence="1" key="1">
    <citation type="journal article" date="2015" name="Nature">
        <title>Complex archaea that bridge the gap between prokaryotes and eukaryotes.</title>
        <authorList>
            <person name="Spang A."/>
            <person name="Saw J.H."/>
            <person name="Jorgensen S.L."/>
            <person name="Zaremba-Niedzwiedzka K."/>
            <person name="Martijn J."/>
            <person name="Lind A.E."/>
            <person name="van Eijk R."/>
            <person name="Schleper C."/>
            <person name="Guy L."/>
            <person name="Ettema T.J."/>
        </authorList>
    </citation>
    <scope>NUCLEOTIDE SEQUENCE</scope>
</reference>
<comment type="caution">
    <text evidence="1">The sequence shown here is derived from an EMBL/GenBank/DDBJ whole genome shotgun (WGS) entry which is preliminary data.</text>
</comment>
<evidence type="ECO:0000313" key="1">
    <source>
        <dbReference type="EMBL" id="KKM07603.1"/>
    </source>
</evidence>
<dbReference type="EMBL" id="LAZR01015732">
    <property type="protein sequence ID" value="KKM07603.1"/>
    <property type="molecule type" value="Genomic_DNA"/>
</dbReference>
<name>A0A0F9K8W0_9ZZZZ</name>
<proteinExistence type="predicted"/>
<protein>
    <submittedName>
        <fullName evidence="1">Uncharacterized protein</fullName>
    </submittedName>
</protein>
<sequence length="131" mass="15809">MDNRQHINQCNYNESVINWCRSNNFPFNDWIIIVTFYTALHKLDFWLHSNTGLIDREITEYFNPRGKKFTGHGARNKNIINEFGTVAPYYIDLYRECRRVRYKQFSLNKITSADLNKYINIWFNVIKNFTP</sequence>